<dbReference type="OrthoDB" id="424465at2759"/>
<dbReference type="InterPro" id="IPR050910">
    <property type="entry name" value="JMJD6_ArgDemeth/LysHydrox"/>
</dbReference>
<dbReference type="GO" id="GO:0005634">
    <property type="term" value="C:nucleus"/>
    <property type="evidence" value="ECO:0007669"/>
    <property type="project" value="TreeGrafter"/>
</dbReference>
<dbReference type="SMART" id="SM00558">
    <property type="entry name" value="JmjC"/>
    <property type="match status" value="1"/>
</dbReference>
<dbReference type="GO" id="GO:0005737">
    <property type="term" value="C:cytoplasm"/>
    <property type="evidence" value="ECO:0007669"/>
    <property type="project" value="TreeGrafter"/>
</dbReference>
<sequence>CLLPNRPALLPKSLVKSWGIFRLWDEDTAKSFKSGLHPAFRALQARYGSQNVSVFSQSRDQDPKKEEYKELPLSQAIENMEQIEESRRHYIKDWHLFLQLGESQAQPLSQDRWPSSAEEFYTVPYIFEDDWMNHPREEKKRRDDFRFCYAGQAGSHTRLHADVYMSYSWSTNITGRKRWRMFPPASAPYLRRLPPVDAMDALAAAGELGPLSSGKKGWSRYSCARSEMIEFVQEAGETVFVPSNWYHEVLNLTECISFNHNWCNSVNLPGMYDAMKDEVDDFERRLEDVRVLLKDHATRTGSQVRTWQQEWTETVQEVVAKDMGWAWAGFWAMVEVNLREPVCDSRFRPENAFVRERVRTMIEDFEQREDFKWLQHSVHTSVHSCKVSLGLTTE</sequence>
<dbReference type="PROSITE" id="PS51184">
    <property type="entry name" value="JMJC"/>
    <property type="match status" value="1"/>
</dbReference>
<dbReference type="Pfam" id="PF02373">
    <property type="entry name" value="JmjC"/>
    <property type="match status" value="1"/>
</dbReference>
<dbReference type="GeneID" id="25262629"/>
<dbReference type="SUPFAM" id="SSF51197">
    <property type="entry name" value="Clavaminate synthase-like"/>
    <property type="match status" value="1"/>
</dbReference>
<dbReference type="EMBL" id="JMSN01000095">
    <property type="protein sequence ID" value="KDN40104.1"/>
    <property type="molecule type" value="Genomic_DNA"/>
</dbReference>
<dbReference type="STRING" id="1037660.A0A066VMU9"/>
<dbReference type="PANTHER" id="PTHR12480">
    <property type="entry name" value="ARGININE DEMETHYLASE AND LYSYL-HYDROXYLASE JMJD"/>
    <property type="match status" value="1"/>
</dbReference>
<dbReference type="FunCoup" id="A0A066VMU9">
    <property type="interactions" value="194"/>
</dbReference>
<dbReference type="PANTHER" id="PTHR12480:SF6">
    <property type="entry name" value="2-OXOGLUTARATE AND IRON-DEPENDENT OXYGENASE JMJD4"/>
    <property type="match status" value="1"/>
</dbReference>
<organism evidence="2 3">
    <name type="scientific">Tilletiaria anomala (strain ATCC 24038 / CBS 436.72 / UBC 951)</name>
    <dbReference type="NCBI Taxonomy" id="1037660"/>
    <lineage>
        <taxon>Eukaryota</taxon>
        <taxon>Fungi</taxon>
        <taxon>Dikarya</taxon>
        <taxon>Basidiomycota</taxon>
        <taxon>Ustilaginomycotina</taxon>
        <taxon>Exobasidiomycetes</taxon>
        <taxon>Georgefischeriales</taxon>
        <taxon>Tilletiariaceae</taxon>
        <taxon>Tilletiaria</taxon>
    </lineage>
</organism>
<dbReference type="GO" id="GO:0043565">
    <property type="term" value="F:sequence-specific DNA binding"/>
    <property type="evidence" value="ECO:0007669"/>
    <property type="project" value="TreeGrafter"/>
</dbReference>
<dbReference type="RefSeq" id="XP_013241288.1">
    <property type="nucleotide sequence ID" value="XM_013385834.1"/>
</dbReference>
<dbReference type="Gene3D" id="2.60.120.650">
    <property type="entry name" value="Cupin"/>
    <property type="match status" value="1"/>
</dbReference>
<dbReference type="InterPro" id="IPR003347">
    <property type="entry name" value="JmjC_dom"/>
</dbReference>
<dbReference type="InParanoid" id="A0A066VMU9"/>
<dbReference type="Proteomes" id="UP000027361">
    <property type="component" value="Unassembled WGS sequence"/>
</dbReference>
<dbReference type="OMA" id="KDMHLFR"/>
<dbReference type="AlphaFoldDB" id="A0A066VMU9"/>
<accession>A0A066VMU9</accession>
<reference evidence="2 3" key="1">
    <citation type="submission" date="2014-05" db="EMBL/GenBank/DDBJ databases">
        <title>Draft genome sequence of a rare smut relative, Tilletiaria anomala UBC 951.</title>
        <authorList>
            <consortium name="DOE Joint Genome Institute"/>
            <person name="Toome M."/>
            <person name="Kuo A."/>
            <person name="Henrissat B."/>
            <person name="Lipzen A."/>
            <person name="Tritt A."/>
            <person name="Yoshinaga Y."/>
            <person name="Zane M."/>
            <person name="Barry K."/>
            <person name="Grigoriev I.V."/>
            <person name="Spatafora J.W."/>
            <person name="Aimea M.C."/>
        </authorList>
    </citation>
    <scope>NUCLEOTIDE SEQUENCE [LARGE SCALE GENOMIC DNA]</scope>
    <source>
        <strain evidence="2 3">UBC 951</strain>
    </source>
</reference>
<dbReference type="GO" id="GO:0045905">
    <property type="term" value="P:positive regulation of translational termination"/>
    <property type="evidence" value="ECO:0007669"/>
    <property type="project" value="TreeGrafter"/>
</dbReference>
<gene>
    <name evidence="2" type="ORF">K437DRAFT_227522</name>
</gene>
<name>A0A066VMU9_TILAU</name>
<evidence type="ECO:0000313" key="2">
    <source>
        <dbReference type="EMBL" id="KDN40104.1"/>
    </source>
</evidence>
<feature type="non-terminal residue" evidence="2">
    <location>
        <position position="1"/>
    </location>
</feature>
<proteinExistence type="predicted"/>
<dbReference type="HOGENOM" id="CLU_016785_2_3_1"/>
<protein>
    <submittedName>
        <fullName evidence="2">Clavaminate synthase-like protein</fullName>
    </submittedName>
</protein>
<evidence type="ECO:0000259" key="1">
    <source>
        <dbReference type="PROSITE" id="PS51184"/>
    </source>
</evidence>
<dbReference type="GO" id="GO:0016706">
    <property type="term" value="F:2-oxoglutarate-dependent dioxygenase activity"/>
    <property type="evidence" value="ECO:0007669"/>
    <property type="project" value="TreeGrafter"/>
</dbReference>
<keyword evidence="3" id="KW-1185">Reference proteome</keyword>
<evidence type="ECO:0000313" key="3">
    <source>
        <dbReference type="Proteomes" id="UP000027361"/>
    </source>
</evidence>
<feature type="domain" description="JmjC" evidence="1">
    <location>
        <begin position="112"/>
        <end position="279"/>
    </location>
</feature>
<comment type="caution">
    <text evidence="2">The sequence shown here is derived from an EMBL/GenBank/DDBJ whole genome shotgun (WGS) entry which is preliminary data.</text>
</comment>